<reference evidence="2 3" key="1">
    <citation type="submission" date="2020-02" db="EMBL/GenBank/DDBJ databases">
        <title>Draft genome sequence of Haematococcus lacustris strain NIES-144.</title>
        <authorList>
            <person name="Morimoto D."/>
            <person name="Nakagawa S."/>
            <person name="Yoshida T."/>
            <person name="Sawayama S."/>
        </authorList>
    </citation>
    <scope>NUCLEOTIDE SEQUENCE [LARGE SCALE GENOMIC DNA]</scope>
    <source>
        <strain evidence="2 3">NIES-144</strain>
    </source>
</reference>
<evidence type="ECO:0000313" key="3">
    <source>
        <dbReference type="Proteomes" id="UP000485058"/>
    </source>
</evidence>
<sequence>MAATAPPLSSETTTPLTLLHCSRETVRAASVAASTTRKALVTKFAQAALTPTAKAGVPAAQRRAIAVLRERRLQALEEKDASRRGGESGATDASED</sequence>
<dbReference type="EMBL" id="BLLF01004010">
    <property type="protein sequence ID" value="GFH28732.1"/>
    <property type="molecule type" value="Genomic_DNA"/>
</dbReference>
<comment type="caution">
    <text evidence="2">The sequence shown here is derived from an EMBL/GenBank/DDBJ whole genome shotgun (WGS) entry which is preliminary data.</text>
</comment>
<name>A0A6A0A874_HAELA</name>
<feature type="non-terminal residue" evidence="2">
    <location>
        <position position="1"/>
    </location>
</feature>
<accession>A0A6A0A874</accession>
<evidence type="ECO:0000313" key="2">
    <source>
        <dbReference type="EMBL" id="GFH28732.1"/>
    </source>
</evidence>
<feature type="region of interest" description="Disordered" evidence="1">
    <location>
        <begin position="75"/>
        <end position="96"/>
    </location>
</feature>
<dbReference type="AlphaFoldDB" id="A0A6A0A874"/>
<feature type="compositionally biased region" description="Basic and acidic residues" evidence="1">
    <location>
        <begin position="75"/>
        <end position="86"/>
    </location>
</feature>
<protein>
    <submittedName>
        <fullName evidence="2">Uncharacterized protein</fullName>
    </submittedName>
</protein>
<gene>
    <name evidence="2" type="ORF">HaLaN_27271</name>
</gene>
<keyword evidence="3" id="KW-1185">Reference proteome</keyword>
<organism evidence="2 3">
    <name type="scientific">Haematococcus lacustris</name>
    <name type="common">Green alga</name>
    <name type="synonym">Haematococcus pluvialis</name>
    <dbReference type="NCBI Taxonomy" id="44745"/>
    <lineage>
        <taxon>Eukaryota</taxon>
        <taxon>Viridiplantae</taxon>
        <taxon>Chlorophyta</taxon>
        <taxon>core chlorophytes</taxon>
        <taxon>Chlorophyceae</taxon>
        <taxon>CS clade</taxon>
        <taxon>Chlamydomonadales</taxon>
        <taxon>Haematococcaceae</taxon>
        <taxon>Haematococcus</taxon>
    </lineage>
</organism>
<dbReference type="Proteomes" id="UP000485058">
    <property type="component" value="Unassembled WGS sequence"/>
</dbReference>
<proteinExistence type="predicted"/>
<evidence type="ECO:0000256" key="1">
    <source>
        <dbReference type="SAM" id="MobiDB-lite"/>
    </source>
</evidence>